<dbReference type="PANTHER" id="PTHR33695:SF1">
    <property type="entry name" value="LIPOPROTEIN SIGNAL PEPTIDASE"/>
    <property type="match status" value="1"/>
</dbReference>
<keyword evidence="7 9" id="KW-1133">Transmembrane helix</keyword>
<feature type="active site" evidence="9">
    <location>
        <position position="144"/>
    </location>
</feature>
<sequence length="192" mass="20096">MLPALSMARRPPLARRLAVTALLAASLIAADRISKNAAVLALASRGGIEMIPGIMSFRLTANTGMAFSLGAGLGVVSIALTAIVSAAGIVYLVRAPIVSRLEPIGLGMLMGGSIGNAIDRVLYGSVTDFIQVRIMDFPIFNVADIGITLGILVALFGFMKLSPANQRALDRDEAARDIRSDIEDDGSSVNEK</sequence>
<dbReference type="UniPathway" id="UPA00665"/>
<organism evidence="12 13">
    <name type="scientific">Coriobacterium glomerans (strain ATCC 49209 / DSM 20642 / JCM 10262 / PW2)</name>
    <dbReference type="NCBI Taxonomy" id="700015"/>
    <lineage>
        <taxon>Bacteria</taxon>
        <taxon>Bacillati</taxon>
        <taxon>Actinomycetota</taxon>
        <taxon>Coriobacteriia</taxon>
        <taxon>Coriobacteriales</taxon>
        <taxon>Coriobacteriaceae</taxon>
        <taxon>Coriobacterium</taxon>
    </lineage>
</organism>
<evidence type="ECO:0000313" key="12">
    <source>
        <dbReference type="EMBL" id="AEB07125.1"/>
    </source>
</evidence>
<comment type="caution">
    <text evidence="9">Lacks conserved residue(s) required for the propagation of feature annotation.</text>
</comment>
<keyword evidence="5 9" id="KW-0064">Aspartyl protease</keyword>
<keyword evidence="3 9" id="KW-0645">Protease</keyword>
<reference evidence="13" key="1">
    <citation type="journal article" date="2013" name="Stand. Genomic Sci.">
        <title>Complete genome sequence of Coriobacterium glomerans type strain (PW2(T)) from the midgut of Pyrrhocoris apterus L. (red soldier bug).</title>
        <authorList>
            <person name="Stackebrandt E."/>
            <person name="Zeytun A."/>
            <person name="Lapidus A."/>
            <person name="Nolan M."/>
            <person name="Lucas S."/>
            <person name="Hammon N."/>
            <person name="Deshpande S."/>
            <person name="Cheng J.F."/>
            <person name="Tapia R."/>
            <person name="Goodwin L.A."/>
            <person name="Pitluck S."/>
            <person name="Liolios K."/>
            <person name="Pagani I."/>
            <person name="Ivanova N."/>
            <person name="Mavromatis K."/>
            <person name="Mikhailova N."/>
            <person name="Huntemann M."/>
            <person name="Pati A."/>
            <person name="Chen A."/>
            <person name="Palaniappan K."/>
            <person name="Chang Y.J."/>
            <person name="Land M."/>
            <person name="Hauser L."/>
            <person name="Rohde M."/>
            <person name="Pukall R."/>
            <person name="Goker M."/>
            <person name="Detter J.C."/>
            <person name="Woyke T."/>
            <person name="Bristow J."/>
            <person name="Eisen J.A."/>
            <person name="Markowitz V."/>
            <person name="Hugenholtz P."/>
            <person name="Kyrpides N.C."/>
            <person name="Klenk H.P."/>
        </authorList>
    </citation>
    <scope>NUCLEOTIDE SEQUENCE</scope>
    <source>
        <strain evidence="13">ATCC 49209 / DSM 20642 / JCM 10262 / PW2</strain>
    </source>
</reference>
<evidence type="ECO:0000313" key="13">
    <source>
        <dbReference type="Proteomes" id="UP000006851"/>
    </source>
</evidence>
<comment type="subcellular location">
    <subcellularLocation>
        <location evidence="9">Cell membrane</location>
        <topology evidence="9">Multi-pass membrane protein</topology>
    </subcellularLocation>
</comment>
<keyword evidence="4 9" id="KW-0812">Transmembrane</keyword>
<comment type="function">
    <text evidence="9 10">This protein specifically catalyzes the removal of signal peptides from prolipoproteins.</text>
</comment>
<evidence type="ECO:0000256" key="2">
    <source>
        <dbReference type="ARBA" id="ARBA00022475"/>
    </source>
</evidence>
<gene>
    <name evidence="9" type="primary">lspA</name>
    <name evidence="12" type="ordered locus">Corgl_1017</name>
</gene>
<name>F2N9M2_CORGP</name>
<dbReference type="EC" id="3.4.23.36" evidence="9"/>
<dbReference type="HAMAP" id="MF_00161">
    <property type="entry name" value="LspA"/>
    <property type="match status" value="1"/>
</dbReference>
<proteinExistence type="inferred from homology"/>
<comment type="pathway">
    <text evidence="9">Protein modification; lipoprotein biosynthesis (signal peptide cleavage).</text>
</comment>
<evidence type="ECO:0000256" key="9">
    <source>
        <dbReference type="HAMAP-Rule" id="MF_00161"/>
    </source>
</evidence>
<dbReference type="EMBL" id="CP002628">
    <property type="protein sequence ID" value="AEB07125.1"/>
    <property type="molecule type" value="Genomic_DNA"/>
</dbReference>
<dbReference type="NCBIfam" id="TIGR00077">
    <property type="entry name" value="lspA"/>
    <property type="match status" value="1"/>
</dbReference>
<keyword evidence="2 9" id="KW-1003">Cell membrane</keyword>
<dbReference type="PANTHER" id="PTHR33695">
    <property type="entry name" value="LIPOPROTEIN SIGNAL PEPTIDASE"/>
    <property type="match status" value="1"/>
</dbReference>
<evidence type="ECO:0000256" key="1">
    <source>
        <dbReference type="ARBA" id="ARBA00006139"/>
    </source>
</evidence>
<protein>
    <recommendedName>
        <fullName evidence="9">Lipoprotein signal peptidase</fullName>
        <ecNumber evidence="9">3.4.23.36</ecNumber>
    </recommendedName>
    <alternativeName>
        <fullName evidence="9">Prolipoprotein signal peptidase</fullName>
    </alternativeName>
    <alternativeName>
        <fullName evidence="9">Signal peptidase II</fullName>
        <shortName evidence="9">SPase II</shortName>
    </alternativeName>
</protein>
<feature type="active site" evidence="9">
    <location>
        <position position="128"/>
    </location>
</feature>
<dbReference type="HOGENOM" id="CLU_083252_4_0_11"/>
<dbReference type="PROSITE" id="PS00855">
    <property type="entry name" value="SPASE_II"/>
    <property type="match status" value="1"/>
</dbReference>
<dbReference type="Pfam" id="PF01252">
    <property type="entry name" value="Peptidase_A8"/>
    <property type="match status" value="1"/>
</dbReference>
<keyword evidence="6 9" id="KW-0378">Hydrolase</keyword>
<feature type="transmembrane region" description="Helical" evidence="9">
    <location>
        <begin position="138"/>
        <end position="158"/>
    </location>
</feature>
<dbReference type="KEGG" id="cgo:Corgl_1017"/>
<evidence type="ECO:0000256" key="7">
    <source>
        <dbReference type="ARBA" id="ARBA00022989"/>
    </source>
</evidence>
<dbReference type="STRING" id="700015.Corgl_1017"/>
<evidence type="ECO:0000256" key="8">
    <source>
        <dbReference type="ARBA" id="ARBA00023136"/>
    </source>
</evidence>
<dbReference type="GO" id="GO:0004190">
    <property type="term" value="F:aspartic-type endopeptidase activity"/>
    <property type="evidence" value="ECO:0007669"/>
    <property type="project" value="UniProtKB-UniRule"/>
</dbReference>
<dbReference type="InterPro" id="IPR001872">
    <property type="entry name" value="Peptidase_A8"/>
</dbReference>
<evidence type="ECO:0000256" key="4">
    <source>
        <dbReference type="ARBA" id="ARBA00022692"/>
    </source>
</evidence>
<dbReference type="GO" id="GO:0005886">
    <property type="term" value="C:plasma membrane"/>
    <property type="evidence" value="ECO:0007669"/>
    <property type="project" value="UniProtKB-SubCell"/>
</dbReference>
<feature type="transmembrane region" description="Helical" evidence="9">
    <location>
        <begin position="104"/>
        <end position="126"/>
    </location>
</feature>
<comment type="similarity">
    <text evidence="1 9 11">Belongs to the peptidase A8 family.</text>
</comment>
<evidence type="ECO:0000256" key="3">
    <source>
        <dbReference type="ARBA" id="ARBA00022670"/>
    </source>
</evidence>
<dbReference type="GO" id="GO:0006508">
    <property type="term" value="P:proteolysis"/>
    <property type="evidence" value="ECO:0007669"/>
    <property type="project" value="UniProtKB-KW"/>
</dbReference>
<evidence type="ECO:0000256" key="10">
    <source>
        <dbReference type="RuleBase" id="RU000594"/>
    </source>
</evidence>
<keyword evidence="13" id="KW-1185">Reference proteome</keyword>
<dbReference type="Proteomes" id="UP000006851">
    <property type="component" value="Chromosome"/>
</dbReference>
<evidence type="ECO:0000256" key="5">
    <source>
        <dbReference type="ARBA" id="ARBA00022750"/>
    </source>
</evidence>
<keyword evidence="8 9" id="KW-0472">Membrane</keyword>
<dbReference type="AlphaFoldDB" id="F2N9M2"/>
<comment type="catalytic activity">
    <reaction evidence="9 10">
        <text>Release of signal peptides from bacterial membrane prolipoproteins. Hydrolyzes -Xaa-Yaa-Zaa-|-(S,diacylglyceryl)Cys-, in which Xaa is hydrophobic (preferably Leu), and Yaa (Ala or Ser) and Zaa (Gly or Ala) have small, neutral side chains.</text>
        <dbReference type="EC" id="3.4.23.36"/>
    </reaction>
</comment>
<dbReference type="PRINTS" id="PR00781">
    <property type="entry name" value="LIPOSIGPTASE"/>
</dbReference>
<evidence type="ECO:0000256" key="11">
    <source>
        <dbReference type="RuleBase" id="RU004181"/>
    </source>
</evidence>
<accession>F2N9M2</accession>
<feature type="transmembrane region" description="Helical" evidence="9">
    <location>
        <begin position="65"/>
        <end position="92"/>
    </location>
</feature>
<keyword evidence="12" id="KW-0449">Lipoprotein</keyword>
<evidence type="ECO:0000256" key="6">
    <source>
        <dbReference type="ARBA" id="ARBA00022801"/>
    </source>
</evidence>
<dbReference type="eggNOG" id="COG0597">
    <property type="taxonomic scope" value="Bacteria"/>
</dbReference>